<dbReference type="SUPFAM" id="SSF52151">
    <property type="entry name" value="FabD/lysophospholipase-like"/>
    <property type="match status" value="1"/>
</dbReference>
<evidence type="ECO:0000313" key="6">
    <source>
        <dbReference type="EMBL" id="KEY68262.1"/>
    </source>
</evidence>
<proteinExistence type="predicted"/>
<keyword evidence="2 4" id="KW-0442">Lipid degradation</keyword>
<accession>A0A084ASI3</accession>
<dbReference type="GO" id="GO:0016020">
    <property type="term" value="C:membrane"/>
    <property type="evidence" value="ECO:0007669"/>
    <property type="project" value="TreeGrafter"/>
</dbReference>
<name>A0A084ASI3_STACB</name>
<feature type="domain" description="PNPLA" evidence="5">
    <location>
        <begin position="13"/>
        <end position="231"/>
    </location>
</feature>
<dbReference type="Pfam" id="PF01734">
    <property type="entry name" value="Patatin"/>
    <property type="match status" value="1"/>
</dbReference>
<sequence>MAFDPARRGLRLLSLDGGGIRGISTLIILDAIMDKINERRHRKILPHKYFQLAGGTSTGGLIALLLFRLKMDTKEAIKVYNEMAKEIFSPRLPRFLGGYSLHKFGYLGYCIGNPYLLLKALILPSRFSSLYLSRAIDNVMASRGQAGEDGLRRPETTRMFMCATSATHECAELFRSYTPPRSVQDKFPGISVRDAALATSAAPTYLPKVKIGNEEFWDGGLLNNNPINQVWDARHEIKPSSQSEPNVSCIISIGCGRVKRPVRQPGGFLNTVSAAISYTTNTEAKHQDFMRTIDTHRRGGIDTRYFRFNVELDEEIKLDDWQ</sequence>
<reference evidence="6 7" key="1">
    <citation type="journal article" date="2014" name="BMC Genomics">
        <title>Comparative genome sequencing reveals chemotype-specific gene clusters in the toxigenic black mold Stachybotrys.</title>
        <authorList>
            <person name="Semeiks J."/>
            <person name="Borek D."/>
            <person name="Otwinowski Z."/>
            <person name="Grishin N.V."/>
        </authorList>
    </citation>
    <scope>NUCLEOTIDE SEQUENCE [LARGE SCALE GENOMIC DNA]</scope>
    <source>
        <strain evidence="7">CBS 109288 / IBT 7711</strain>
    </source>
</reference>
<evidence type="ECO:0000256" key="1">
    <source>
        <dbReference type="ARBA" id="ARBA00022801"/>
    </source>
</evidence>
<dbReference type="GO" id="GO:0046486">
    <property type="term" value="P:glycerolipid metabolic process"/>
    <property type="evidence" value="ECO:0007669"/>
    <property type="project" value="UniProtKB-ARBA"/>
</dbReference>
<keyword evidence="7" id="KW-1185">Reference proteome</keyword>
<feature type="active site" description="Proton acceptor" evidence="4">
    <location>
        <position position="218"/>
    </location>
</feature>
<evidence type="ECO:0000313" key="7">
    <source>
        <dbReference type="Proteomes" id="UP000028045"/>
    </source>
</evidence>
<dbReference type="EMBL" id="KL648584">
    <property type="protein sequence ID" value="KEY68262.1"/>
    <property type="molecule type" value="Genomic_DNA"/>
</dbReference>
<dbReference type="InterPro" id="IPR002641">
    <property type="entry name" value="PNPLA_dom"/>
</dbReference>
<dbReference type="HOGENOM" id="CLU_000288_144_2_1"/>
<dbReference type="PROSITE" id="PS51635">
    <property type="entry name" value="PNPLA"/>
    <property type="match status" value="1"/>
</dbReference>
<dbReference type="OrthoDB" id="1658288at2759"/>
<feature type="non-terminal residue" evidence="6">
    <location>
        <position position="322"/>
    </location>
</feature>
<dbReference type="PANTHER" id="PTHR24185">
    <property type="entry name" value="CALCIUM-INDEPENDENT PHOSPHOLIPASE A2-GAMMA"/>
    <property type="match status" value="1"/>
</dbReference>
<dbReference type="Gene3D" id="3.40.1090.10">
    <property type="entry name" value="Cytosolic phospholipase A2 catalytic domain"/>
    <property type="match status" value="1"/>
</dbReference>
<dbReference type="Proteomes" id="UP000028045">
    <property type="component" value="Unassembled WGS sequence"/>
</dbReference>
<dbReference type="GO" id="GO:0047499">
    <property type="term" value="F:calcium-independent phospholipase A2 activity"/>
    <property type="evidence" value="ECO:0007669"/>
    <property type="project" value="TreeGrafter"/>
</dbReference>
<dbReference type="PANTHER" id="PTHR24185:SF1">
    <property type="entry name" value="CALCIUM-INDEPENDENT PHOSPHOLIPASE A2-GAMMA"/>
    <property type="match status" value="1"/>
</dbReference>
<feature type="active site" description="Nucleophile" evidence="4">
    <location>
        <position position="57"/>
    </location>
</feature>
<feature type="short sequence motif" description="GXGXXG" evidence="4">
    <location>
        <begin position="17"/>
        <end position="22"/>
    </location>
</feature>
<dbReference type="AlphaFoldDB" id="A0A084ASI3"/>
<gene>
    <name evidence="6" type="ORF">S7711_07017</name>
</gene>
<feature type="short sequence motif" description="DGA/G" evidence="4">
    <location>
        <begin position="218"/>
        <end position="220"/>
    </location>
</feature>
<dbReference type="InterPro" id="IPR016035">
    <property type="entry name" value="Acyl_Trfase/lysoPLipase"/>
</dbReference>
<organism evidence="6 7">
    <name type="scientific">Stachybotrys chartarum (strain CBS 109288 / IBT 7711)</name>
    <name type="common">Toxic black mold</name>
    <name type="synonym">Stilbospora chartarum</name>
    <dbReference type="NCBI Taxonomy" id="1280523"/>
    <lineage>
        <taxon>Eukaryota</taxon>
        <taxon>Fungi</taxon>
        <taxon>Dikarya</taxon>
        <taxon>Ascomycota</taxon>
        <taxon>Pezizomycotina</taxon>
        <taxon>Sordariomycetes</taxon>
        <taxon>Hypocreomycetidae</taxon>
        <taxon>Hypocreales</taxon>
        <taxon>Stachybotryaceae</taxon>
        <taxon>Stachybotrys</taxon>
    </lineage>
</organism>
<protein>
    <recommendedName>
        <fullName evidence="5">PNPLA domain-containing protein</fullName>
    </recommendedName>
</protein>
<evidence type="ECO:0000256" key="2">
    <source>
        <dbReference type="ARBA" id="ARBA00022963"/>
    </source>
</evidence>
<keyword evidence="3 4" id="KW-0443">Lipid metabolism</keyword>
<keyword evidence="1 4" id="KW-0378">Hydrolase</keyword>
<evidence type="ECO:0000259" key="5">
    <source>
        <dbReference type="PROSITE" id="PS51635"/>
    </source>
</evidence>
<feature type="short sequence motif" description="GXSXG" evidence="4">
    <location>
        <begin position="55"/>
        <end position="59"/>
    </location>
</feature>
<dbReference type="GO" id="GO:0016042">
    <property type="term" value="P:lipid catabolic process"/>
    <property type="evidence" value="ECO:0007669"/>
    <property type="project" value="UniProtKB-UniRule"/>
</dbReference>
<evidence type="ECO:0000256" key="3">
    <source>
        <dbReference type="ARBA" id="ARBA00023098"/>
    </source>
</evidence>
<dbReference type="GO" id="GO:0019369">
    <property type="term" value="P:arachidonate metabolic process"/>
    <property type="evidence" value="ECO:0007669"/>
    <property type="project" value="TreeGrafter"/>
</dbReference>
<evidence type="ECO:0000256" key="4">
    <source>
        <dbReference type="PROSITE-ProRule" id="PRU01161"/>
    </source>
</evidence>